<keyword evidence="5" id="KW-0503">Monooxygenase</keyword>
<dbReference type="InterPro" id="IPR020946">
    <property type="entry name" value="Flavin_mOase-like"/>
</dbReference>
<organism evidence="6 7">
    <name type="scientific">Cyphellophora europaea (strain CBS 101466)</name>
    <name type="common">Phialophora europaea</name>
    <dbReference type="NCBI Taxonomy" id="1220924"/>
    <lineage>
        <taxon>Eukaryota</taxon>
        <taxon>Fungi</taxon>
        <taxon>Dikarya</taxon>
        <taxon>Ascomycota</taxon>
        <taxon>Pezizomycotina</taxon>
        <taxon>Eurotiomycetes</taxon>
        <taxon>Chaetothyriomycetidae</taxon>
        <taxon>Chaetothyriales</taxon>
        <taxon>Cyphellophoraceae</taxon>
        <taxon>Cyphellophora</taxon>
    </lineage>
</organism>
<evidence type="ECO:0000256" key="2">
    <source>
        <dbReference type="ARBA" id="ARBA00022630"/>
    </source>
</evidence>
<evidence type="ECO:0008006" key="8">
    <source>
        <dbReference type="Google" id="ProtNLM"/>
    </source>
</evidence>
<keyword evidence="7" id="KW-1185">Reference proteome</keyword>
<sequence>MASDNAVDCLIIGAGISGINAAYRFQSRFPDSTYTILDARSELGGTWSFFKYPGLRSDSDLYTFGFPWNPWDEDREIATAPAILSYLHQSCEKFGIDRHIRYQHFVRELHWKSDLQRWQATVVKGGGADQPDSEGDGKEELTYYARYLVLGTGYYDYHTPLQTTVPGLEHFKGTIIHPQFWDTSLSTDDKKVAIIGSGATAVTLLPTLSETAEKVTMIQRSPGYFFTPPLQDWFNAQARRWLPSWISQRIMRWRMIALNLFLIQLCWWFPQRASNILKSATAQLLPKETTLTMEKDFSPTYTPMQQRLCICPGGDFFEALRRGKADIVTGPIASVEPHGVRMQDGRLVEADILVTATGLKINVGGHARVLVDGEEVNVHDKFVWKGTMVQDVPNLAIVIGYVDHPWTLGADATSRLFTRIIAAVEKRGATSVTPCLSEEEKRTVKDVPYIAINSTYLKAAREKGCFPRGGDRGPWVPRHNYLKDHWAAEWGGFGGLVFGKQSAD</sequence>
<comment type="cofactor">
    <cofactor evidence="1">
        <name>FAD</name>
        <dbReference type="ChEBI" id="CHEBI:57692"/>
    </cofactor>
</comment>
<dbReference type="VEuPathDB" id="FungiDB:HMPREF1541_00424"/>
<dbReference type="InParanoid" id="W2SCA8"/>
<dbReference type="GO" id="GO:0050661">
    <property type="term" value="F:NADP binding"/>
    <property type="evidence" value="ECO:0007669"/>
    <property type="project" value="InterPro"/>
</dbReference>
<dbReference type="GO" id="GO:0004499">
    <property type="term" value="F:N,N-dimethylaniline monooxygenase activity"/>
    <property type="evidence" value="ECO:0007669"/>
    <property type="project" value="InterPro"/>
</dbReference>
<dbReference type="EMBL" id="KB822711">
    <property type="protein sequence ID" value="ETN46240.1"/>
    <property type="molecule type" value="Genomic_DNA"/>
</dbReference>
<evidence type="ECO:0000256" key="1">
    <source>
        <dbReference type="ARBA" id="ARBA00001974"/>
    </source>
</evidence>
<dbReference type="Gene3D" id="3.50.50.60">
    <property type="entry name" value="FAD/NAD(P)-binding domain"/>
    <property type="match status" value="3"/>
</dbReference>
<evidence type="ECO:0000313" key="6">
    <source>
        <dbReference type="EMBL" id="ETN46240.1"/>
    </source>
</evidence>
<keyword evidence="2" id="KW-0285">Flavoprotein</keyword>
<dbReference type="PANTHER" id="PTHR43872:SF1">
    <property type="entry name" value="MONOOXYGENASE, PUTATIVE (AFU_ORTHOLOGUE AFUA_8G02570)-RELATED"/>
    <property type="match status" value="1"/>
</dbReference>
<keyword evidence="4" id="KW-0560">Oxidoreductase</keyword>
<dbReference type="AlphaFoldDB" id="W2SCA8"/>
<keyword evidence="3" id="KW-0274">FAD</keyword>
<dbReference type="SUPFAM" id="SSF51905">
    <property type="entry name" value="FAD/NAD(P)-binding domain"/>
    <property type="match status" value="1"/>
</dbReference>
<gene>
    <name evidence="6" type="ORF">HMPREF1541_00424</name>
</gene>
<reference evidence="6 7" key="1">
    <citation type="submission" date="2013-03" db="EMBL/GenBank/DDBJ databases">
        <title>The Genome Sequence of Phialophora europaea CBS 101466.</title>
        <authorList>
            <consortium name="The Broad Institute Genomics Platform"/>
            <person name="Cuomo C."/>
            <person name="de Hoog S."/>
            <person name="Gorbushina A."/>
            <person name="Walker B."/>
            <person name="Young S.K."/>
            <person name="Zeng Q."/>
            <person name="Gargeya S."/>
            <person name="Fitzgerald M."/>
            <person name="Haas B."/>
            <person name="Abouelleil A."/>
            <person name="Allen A.W."/>
            <person name="Alvarado L."/>
            <person name="Arachchi H.M."/>
            <person name="Berlin A.M."/>
            <person name="Chapman S.B."/>
            <person name="Gainer-Dewar J."/>
            <person name="Goldberg J."/>
            <person name="Griggs A."/>
            <person name="Gujja S."/>
            <person name="Hansen M."/>
            <person name="Howarth C."/>
            <person name="Imamovic A."/>
            <person name="Ireland A."/>
            <person name="Larimer J."/>
            <person name="McCowan C."/>
            <person name="Murphy C."/>
            <person name="Pearson M."/>
            <person name="Poon T.W."/>
            <person name="Priest M."/>
            <person name="Roberts A."/>
            <person name="Saif S."/>
            <person name="Shea T."/>
            <person name="Sisk P."/>
            <person name="Sykes S."/>
            <person name="Wortman J."/>
            <person name="Nusbaum C."/>
            <person name="Birren B."/>
        </authorList>
    </citation>
    <scope>NUCLEOTIDE SEQUENCE [LARGE SCALE GENOMIC DNA]</scope>
    <source>
        <strain evidence="6 7">CBS 101466</strain>
    </source>
</reference>
<dbReference type="Pfam" id="PF13450">
    <property type="entry name" value="NAD_binding_8"/>
    <property type="match status" value="1"/>
</dbReference>
<dbReference type="eggNOG" id="KOG1399">
    <property type="taxonomic scope" value="Eukaryota"/>
</dbReference>
<dbReference type="Proteomes" id="UP000030752">
    <property type="component" value="Unassembled WGS sequence"/>
</dbReference>
<accession>W2SCA8</accession>
<evidence type="ECO:0000256" key="5">
    <source>
        <dbReference type="ARBA" id="ARBA00023033"/>
    </source>
</evidence>
<dbReference type="RefSeq" id="XP_008710952.1">
    <property type="nucleotide sequence ID" value="XM_008712730.1"/>
</dbReference>
<name>W2SCA8_CYPE1</name>
<evidence type="ECO:0000256" key="4">
    <source>
        <dbReference type="ARBA" id="ARBA00023002"/>
    </source>
</evidence>
<dbReference type="Pfam" id="PF00743">
    <property type="entry name" value="FMO-like"/>
    <property type="match status" value="1"/>
</dbReference>
<protein>
    <recommendedName>
        <fullName evidence="8">FAD/NAD(P)-binding domain-containing protein</fullName>
    </recommendedName>
</protein>
<dbReference type="HOGENOM" id="CLU_032067_2_0_1"/>
<proteinExistence type="predicted"/>
<dbReference type="InterPro" id="IPR036188">
    <property type="entry name" value="FAD/NAD-bd_sf"/>
</dbReference>
<dbReference type="GO" id="GO:0050660">
    <property type="term" value="F:flavin adenine dinucleotide binding"/>
    <property type="evidence" value="ECO:0007669"/>
    <property type="project" value="InterPro"/>
</dbReference>
<dbReference type="GeneID" id="19967763"/>
<dbReference type="PANTHER" id="PTHR43872">
    <property type="entry name" value="MONOOXYGENASE, PUTATIVE (AFU_ORTHOLOGUE AFUA_8G02570)-RELATED"/>
    <property type="match status" value="1"/>
</dbReference>
<dbReference type="InterPro" id="IPR051820">
    <property type="entry name" value="FAD-binding_MO"/>
</dbReference>
<evidence type="ECO:0000313" key="7">
    <source>
        <dbReference type="Proteomes" id="UP000030752"/>
    </source>
</evidence>
<dbReference type="OrthoDB" id="66881at2759"/>
<evidence type="ECO:0000256" key="3">
    <source>
        <dbReference type="ARBA" id="ARBA00022827"/>
    </source>
</evidence>